<evidence type="ECO:0000313" key="1">
    <source>
        <dbReference type="EMBL" id="PSV00562.1"/>
    </source>
</evidence>
<organism evidence="1 2">
    <name type="scientific">Photobacterium kishitanii</name>
    <dbReference type="NCBI Taxonomy" id="318456"/>
    <lineage>
        <taxon>Bacteria</taxon>
        <taxon>Pseudomonadati</taxon>
        <taxon>Pseudomonadota</taxon>
        <taxon>Gammaproteobacteria</taxon>
        <taxon>Vibrionales</taxon>
        <taxon>Vibrionaceae</taxon>
        <taxon>Photobacterium</taxon>
    </lineage>
</organism>
<dbReference type="RefSeq" id="WP_107289192.1">
    <property type="nucleotide sequence ID" value="NZ_PYNF01000003.1"/>
</dbReference>
<proteinExistence type="predicted"/>
<gene>
    <name evidence="1" type="ORF">C9J27_05350</name>
</gene>
<dbReference type="AlphaFoldDB" id="A0A2T3KLI2"/>
<accession>A0A2T3KLI2</accession>
<evidence type="ECO:0000313" key="2">
    <source>
        <dbReference type="Proteomes" id="UP000241426"/>
    </source>
</evidence>
<dbReference type="Proteomes" id="UP000241426">
    <property type="component" value="Unassembled WGS sequence"/>
</dbReference>
<protein>
    <submittedName>
        <fullName evidence="1">Uncharacterized protein</fullName>
    </submittedName>
</protein>
<dbReference type="EMBL" id="PYNF01000003">
    <property type="protein sequence ID" value="PSV00562.1"/>
    <property type="molecule type" value="Genomic_DNA"/>
</dbReference>
<reference evidence="1 2" key="1">
    <citation type="submission" date="2018-01" db="EMBL/GenBank/DDBJ databases">
        <title>Whole genome sequencing of Histamine producing bacteria.</title>
        <authorList>
            <person name="Butler K."/>
        </authorList>
    </citation>
    <scope>NUCLEOTIDE SEQUENCE [LARGE SCALE GENOMIC DNA]</scope>
    <source>
        <strain evidence="1 2">FS-7.2</strain>
    </source>
</reference>
<comment type="caution">
    <text evidence="1">The sequence shown here is derived from an EMBL/GenBank/DDBJ whole genome shotgun (WGS) entry which is preliminary data.</text>
</comment>
<name>A0A2T3KLI2_9GAMM</name>
<sequence length="225" mass="26126">MNQKALTFTILKEPLIKNTTNSSRSTWTKDACRKEASKFESRSEWREKSTASYKKAARSGWIQEFMPIDMKHVDYSSFAQCAIEAELSQSEQQWKEDFPDSYFYAVQNRWVEICCTNIILRNAKSGILVSDLEDCINSAARYQSITEWSMSDQKTYRIAYIAGIVKACSQHMSKKNKRRTISDCIQISKKYKSPKEWKDHDPLSYISAKRRGLFNSDCTKILQTT</sequence>